<dbReference type="PIRSF" id="PIRSF000538">
    <property type="entry name" value="GlpK"/>
    <property type="match status" value="1"/>
</dbReference>
<evidence type="ECO:0000256" key="1">
    <source>
        <dbReference type="ARBA" id="ARBA00009156"/>
    </source>
</evidence>
<dbReference type="PANTHER" id="PTHR43095">
    <property type="entry name" value="SUGAR KINASE"/>
    <property type="match status" value="1"/>
</dbReference>
<dbReference type="InterPro" id="IPR018485">
    <property type="entry name" value="FGGY_C"/>
</dbReference>
<dbReference type="EMBL" id="FNJQ01000011">
    <property type="protein sequence ID" value="SDP26956.1"/>
    <property type="molecule type" value="Genomic_DNA"/>
</dbReference>
<evidence type="ECO:0000259" key="4">
    <source>
        <dbReference type="Pfam" id="PF00370"/>
    </source>
</evidence>
<feature type="domain" description="Carbohydrate kinase FGGY C-terminal" evidence="5">
    <location>
        <begin position="264"/>
        <end position="457"/>
    </location>
</feature>
<evidence type="ECO:0000313" key="6">
    <source>
        <dbReference type="EMBL" id="SDP26956.1"/>
    </source>
</evidence>
<proteinExistence type="inferred from homology"/>
<dbReference type="GO" id="GO:0016773">
    <property type="term" value="F:phosphotransferase activity, alcohol group as acceptor"/>
    <property type="evidence" value="ECO:0007669"/>
    <property type="project" value="InterPro"/>
</dbReference>
<gene>
    <name evidence="6" type="ORF">SAMN05216366_11163</name>
</gene>
<dbReference type="SUPFAM" id="SSF53067">
    <property type="entry name" value="Actin-like ATPase domain"/>
    <property type="match status" value="2"/>
</dbReference>
<organism evidence="6 7">
    <name type="scientific">Selenomonas ruminantium</name>
    <dbReference type="NCBI Taxonomy" id="971"/>
    <lineage>
        <taxon>Bacteria</taxon>
        <taxon>Bacillati</taxon>
        <taxon>Bacillota</taxon>
        <taxon>Negativicutes</taxon>
        <taxon>Selenomonadales</taxon>
        <taxon>Selenomonadaceae</taxon>
        <taxon>Selenomonas</taxon>
    </lineage>
</organism>
<dbReference type="InterPro" id="IPR050406">
    <property type="entry name" value="FGGY_Carb_Kinase"/>
</dbReference>
<dbReference type="CDD" id="cd07770">
    <property type="entry name" value="ASKHA_NBD_FGGY_GntK"/>
    <property type="match status" value="1"/>
</dbReference>
<dbReference type="PROSITE" id="PS00933">
    <property type="entry name" value="FGGY_KINASES_1"/>
    <property type="match status" value="1"/>
</dbReference>
<dbReference type="GO" id="GO:0016301">
    <property type="term" value="F:kinase activity"/>
    <property type="evidence" value="ECO:0007669"/>
    <property type="project" value="UniProtKB-KW"/>
</dbReference>
<dbReference type="AlphaFoldDB" id="A0A1H0RD45"/>
<dbReference type="GO" id="GO:0005975">
    <property type="term" value="P:carbohydrate metabolic process"/>
    <property type="evidence" value="ECO:0007669"/>
    <property type="project" value="InterPro"/>
</dbReference>
<dbReference type="Gene3D" id="3.30.420.40">
    <property type="match status" value="2"/>
</dbReference>
<reference evidence="6 7" key="1">
    <citation type="submission" date="2016-10" db="EMBL/GenBank/DDBJ databases">
        <authorList>
            <person name="de Groot N.N."/>
        </authorList>
    </citation>
    <scope>NUCLEOTIDE SEQUENCE [LARGE SCALE GENOMIC DNA]</scope>
    <source>
        <strain evidence="6 7">S137</strain>
    </source>
</reference>
<accession>A0A1H0RD45</accession>
<dbReference type="InterPro" id="IPR000577">
    <property type="entry name" value="Carb_kinase_FGGY"/>
</dbReference>
<evidence type="ECO:0000259" key="5">
    <source>
        <dbReference type="Pfam" id="PF02782"/>
    </source>
</evidence>
<dbReference type="Pfam" id="PF02782">
    <property type="entry name" value="FGGY_C"/>
    <property type="match status" value="1"/>
</dbReference>
<keyword evidence="3 6" id="KW-0418">Kinase</keyword>
<keyword evidence="2" id="KW-0808">Transferase</keyword>
<dbReference type="PANTHER" id="PTHR43095:SF2">
    <property type="entry name" value="GLUCONOKINASE"/>
    <property type="match status" value="1"/>
</dbReference>
<dbReference type="Proteomes" id="UP000182412">
    <property type="component" value="Unassembled WGS sequence"/>
</dbReference>
<evidence type="ECO:0000256" key="2">
    <source>
        <dbReference type="ARBA" id="ARBA00022679"/>
    </source>
</evidence>
<protein>
    <submittedName>
        <fullName evidence="6">Gluconokinase</fullName>
    </submittedName>
</protein>
<dbReference type="Pfam" id="PF00370">
    <property type="entry name" value="FGGY_N"/>
    <property type="match status" value="1"/>
</dbReference>
<sequence>MNIQYRQEAVWIGIDVGTTGVRAIAYDITGRKVAAAEAFYPLLTPHPDWAEENPAQIFAAIQEVVGKAAADLRYKSRQLAGLSLSTVMHSFAGLDGNYQPLMDMQTWADSRSAEIVREMKADEGLCRRFYEKTGCPIHASYPLAKILWLRKNHPDMFRQMRYVGSLKDYIFYGLTGKWLIDHSAASTSGLYNEAQMDWDEEILAYAGLKKSQLPPVVSTTHMEKLQDSAAGAMGLPAGLPVVIGATDGVLVNVGIGAVQPGQLSATIGTSGALRMLTDKPLTDKKMRTWCYNLVDDMWVAGGAINNGGMILRWVRDKVCHYTPHHLENLDVDGYDLMTMKAAHVAAGADGLVMLPSFTGERAPYWNSELRGMFFGLSLNHSRSHMIRACMEGIAYSMNAVMLALRDFGEIKDIRVSGSFTKSELWLQILASVLNEELILPDNSEGAAFGAAVLGFIASHELTGIGATRDLVKPKRIIRPDKEDVKVYQELYQIYDQLYWKLQPELAAIAAFQKAQA</sequence>
<comment type="similarity">
    <text evidence="1">Belongs to the FGGY kinase family.</text>
</comment>
<feature type="domain" description="Carbohydrate kinase FGGY N-terminal" evidence="4">
    <location>
        <begin position="10"/>
        <end position="254"/>
    </location>
</feature>
<evidence type="ECO:0000256" key="3">
    <source>
        <dbReference type="ARBA" id="ARBA00022777"/>
    </source>
</evidence>
<evidence type="ECO:0000313" key="7">
    <source>
        <dbReference type="Proteomes" id="UP000182412"/>
    </source>
</evidence>
<dbReference type="InterPro" id="IPR018483">
    <property type="entry name" value="Carb_kinase_FGGY_CS"/>
</dbReference>
<dbReference type="InterPro" id="IPR043129">
    <property type="entry name" value="ATPase_NBD"/>
</dbReference>
<dbReference type="InterPro" id="IPR018484">
    <property type="entry name" value="FGGY_N"/>
</dbReference>
<name>A0A1H0RD45_SELRU</name>